<feature type="domain" description="Protein kinase" evidence="16">
    <location>
        <begin position="954"/>
        <end position="1173"/>
    </location>
</feature>
<dbReference type="Pfam" id="PF08263">
    <property type="entry name" value="LRRNT_2"/>
    <property type="match status" value="1"/>
</dbReference>
<accession>A0A0E0IGG5</accession>
<evidence type="ECO:0000313" key="17">
    <source>
        <dbReference type="EnsemblPlants" id="ONIVA09G01460.3"/>
    </source>
</evidence>
<dbReference type="AlphaFoldDB" id="A0A0E0IGG5"/>
<feature type="repeat" description="RCC1" evidence="13">
    <location>
        <begin position="438"/>
        <end position="489"/>
    </location>
</feature>
<proteinExistence type="inferred from homology"/>
<dbReference type="SUPFAM" id="SSF50985">
    <property type="entry name" value="RCC1/BLIP-II"/>
    <property type="match status" value="1"/>
</dbReference>
<evidence type="ECO:0000256" key="1">
    <source>
        <dbReference type="ARBA" id="ARBA00004167"/>
    </source>
</evidence>
<dbReference type="Pfam" id="PF00415">
    <property type="entry name" value="RCC1"/>
    <property type="match status" value="2"/>
</dbReference>
<dbReference type="SMART" id="SM00369">
    <property type="entry name" value="LRR_TYP"/>
    <property type="match status" value="5"/>
</dbReference>
<evidence type="ECO:0000256" key="7">
    <source>
        <dbReference type="ARBA" id="ARBA00022737"/>
    </source>
</evidence>
<evidence type="ECO:0000256" key="8">
    <source>
        <dbReference type="ARBA" id="ARBA00022777"/>
    </source>
</evidence>
<keyword evidence="15" id="KW-0732">Signal</keyword>
<dbReference type="PANTHER" id="PTHR27008">
    <property type="entry name" value="OS04G0122200 PROTEIN"/>
    <property type="match status" value="1"/>
</dbReference>
<dbReference type="Gramene" id="ONIVA09G01460.3">
    <property type="protein sequence ID" value="ONIVA09G01460.3"/>
    <property type="gene ID" value="ONIVA09G01460"/>
</dbReference>
<evidence type="ECO:0000256" key="2">
    <source>
        <dbReference type="ARBA" id="ARBA00008684"/>
    </source>
</evidence>
<dbReference type="Gene3D" id="2.130.10.30">
    <property type="entry name" value="Regulator of chromosome condensation 1/beta-lactamase-inhibitor protein II"/>
    <property type="match status" value="1"/>
</dbReference>
<dbReference type="GO" id="GO:0016020">
    <property type="term" value="C:membrane"/>
    <property type="evidence" value="ECO:0007669"/>
    <property type="project" value="UniProtKB-SubCell"/>
</dbReference>
<dbReference type="InterPro" id="IPR009091">
    <property type="entry name" value="RCC1/BLIP-II"/>
</dbReference>
<evidence type="ECO:0000256" key="10">
    <source>
        <dbReference type="ARBA" id="ARBA00023136"/>
    </source>
</evidence>
<dbReference type="EnsemblPlants" id="ONIVA09G01460.3">
    <property type="protein sequence ID" value="ONIVA09G01460.3"/>
    <property type="gene ID" value="ONIVA09G01460"/>
</dbReference>
<dbReference type="SUPFAM" id="SSF56112">
    <property type="entry name" value="Protein kinase-like (PK-like)"/>
    <property type="match status" value="1"/>
</dbReference>
<dbReference type="GO" id="GO:0005524">
    <property type="term" value="F:ATP binding"/>
    <property type="evidence" value="ECO:0007669"/>
    <property type="project" value="InterPro"/>
</dbReference>
<dbReference type="PANTHER" id="PTHR27008:SF284">
    <property type="entry name" value="PROTEIN KINASE DOMAIN-CONTAINING PROTEIN"/>
    <property type="match status" value="1"/>
</dbReference>
<keyword evidence="7" id="KW-0677">Repeat</keyword>
<dbReference type="Gene3D" id="3.80.10.10">
    <property type="entry name" value="Ribonuclease Inhibitor"/>
    <property type="match status" value="3"/>
</dbReference>
<dbReference type="InterPro" id="IPR008271">
    <property type="entry name" value="Ser/Thr_kinase_AS"/>
</dbReference>
<feature type="repeat" description="RCC1" evidence="13">
    <location>
        <begin position="388"/>
        <end position="437"/>
    </location>
</feature>
<feature type="chain" id="PRO_5002362895" description="non-specific serine/threonine protein kinase" evidence="15">
    <location>
        <begin position="35"/>
        <end position="1173"/>
    </location>
</feature>
<name>A0A0E0IGG5_ORYNI</name>
<keyword evidence="4" id="KW-0723">Serine/threonine-protein kinase</keyword>
<evidence type="ECO:0000256" key="3">
    <source>
        <dbReference type="ARBA" id="ARBA00012513"/>
    </source>
</evidence>
<feature type="transmembrane region" description="Helical" evidence="14">
    <location>
        <begin position="938"/>
        <end position="961"/>
    </location>
</feature>
<dbReference type="FunFam" id="3.80.10.10:FF:000095">
    <property type="entry name" value="LRR receptor-like serine/threonine-protein kinase GSO1"/>
    <property type="match status" value="2"/>
</dbReference>
<keyword evidence="6 14" id="KW-0812">Transmembrane</keyword>
<dbReference type="PROSITE" id="PS00108">
    <property type="entry name" value="PROTEIN_KINASE_ST"/>
    <property type="match status" value="1"/>
</dbReference>
<dbReference type="InterPro" id="IPR056508">
    <property type="entry name" value="HPAT-like"/>
</dbReference>
<dbReference type="InterPro" id="IPR051809">
    <property type="entry name" value="Plant_receptor-like_S/T_kinase"/>
</dbReference>
<evidence type="ECO:0000256" key="5">
    <source>
        <dbReference type="ARBA" id="ARBA00022614"/>
    </source>
</evidence>
<sequence>MAPAILNLSSSSSFSPQHAIVLLVHLIILLSCHAVKQSAARSVNYSEMDRQALLSFKASISSDPVGVLHSWSTSSLDFCNWSGVRCGMTHPLRVTSLDLNSRQLNGNLSSSLANLTSITQLDLSNNQLLGSIPKELGTGSKSLRVVNLAFNSLAGGIPHSLASSSSLTVLNLTNNLFFGTIPASLFNGSSNLAIIDLRMNAFSGPIPNFYKMSALQILNLAQNNLSGSIPPSLGKVSSINLISLEMNNLEGSIPETLTSLANASKLQWISLDNNKLVGTPPPAPSLSRAAAHSLCVSLRRRRRLHPHRLQTLAAVRSFSLSLSLSRAASHSLRRRRRRSRCRIHPRRRQTLAAAAHVPALPDAAAGTAGGVEAGISCELFHSAVVVDGGAWVWAKGDGGRLGLGDESSAFVPRHNPNLSELRVLALGGTHSAALTASGEVFTWGYGGFGALGHYVYHRELLPRKVNGPWEGKISHIATRGAHTAAITDSGCDEGDHRLGLGSRGGPGAAGSLSVPSKPPWDLEIGDAFIIHYTYRCDYDMKGKLTHGKVAESRFDKRSYDRKPAAIQYGNGSVAGFFNEDSVTIGDLVVKDQNYFTKGIGIVLIGTWEMIIILIFYLKFFYKYLFKLKDFDKGCKKGLTKGLICWSTEENIISVAYKLLVFSEVAVDVRAPSAYGSYLNVCRRLFIGHNNPHHAARASSNMKGHLPRAVGNLSVGLRQIHFGKNQLIDPIPVEIGNLVGVISLSLRGNKLSGQIPSTIGNLSQLSMDQIPIQILNGTSLYVSLDLSNNLLTGSIPPQIGALITLVVLDISFNKFSGEIPSSLGQCVSLLSLDLKHNMLNGSIPQLLGQLKSIVLLDLSQNMFVGQIPEFLVNFSFLNQLDLSNNYFEGPIPTGGIFQNSSAVILDGNTRLCSSSSYSIFGFPICPTTTLAKRKNNAHLLIIVIPPVTIVVLSFFFFMVTLLKGKQAHTTSCYKETMKKVSYVDILKATNWFSPVNKISSSHTGSIYIGSFLTECEVLRNTRHRNLVKAITVCSTVDLENNEFKAIVLEFMANGSLDMWVHPKLHQNSPKRGLSLGQMIRIAADVASALDYMHNQLTSPLTHCDLKPSNVLLDYDMTAIGDFGSAKFLNATLNAWLVSEEQSDISHLSMEWDTKSRPDVMCTVLECYCLKCSLE</sequence>
<evidence type="ECO:0000256" key="9">
    <source>
        <dbReference type="ARBA" id="ARBA00022989"/>
    </source>
</evidence>
<keyword evidence="9 14" id="KW-1133">Transmembrane helix</keyword>
<dbReference type="InterPro" id="IPR013210">
    <property type="entry name" value="LRR_N_plant-typ"/>
</dbReference>
<dbReference type="SMART" id="SM00220">
    <property type="entry name" value="S_TKc"/>
    <property type="match status" value="1"/>
</dbReference>
<dbReference type="Pfam" id="PF00069">
    <property type="entry name" value="Pkinase"/>
    <property type="match status" value="1"/>
</dbReference>
<evidence type="ECO:0000256" key="12">
    <source>
        <dbReference type="ARBA" id="ARBA00048679"/>
    </source>
</evidence>
<feature type="signal peptide" evidence="15">
    <location>
        <begin position="1"/>
        <end position="34"/>
    </location>
</feature>
<dbReference type="Proteomes" id="UP000006591">
    <property type="component" value="Chromosome 9"/>
</dbReference>
<dbReference type="Pfam" id="PF00560">
    <property type="entry name" value="LRR_1"/>
    <property type="match status" value="6"/>
</dbReference>
<dbReference type="InterPro" id="IPR032675">
    <property type="entry name" value="LRR_dom_sf"/>
</dbReference>
<dbReference type="PROSITE" id="PS50012">
    <property type="entry name" value="RCC1_3"/>
    <property type="match status" value="2"/>
</dbReference>
<keyword evidence="8" id="KW-0808">Transferase</keyword>
<keyword evidence="8" id="KW-0418">Kinase</keyword>
<reference evidence="17" key="1">
    <citation type="submission" date="2015-04" db="UniProtKB">
        <authorList>
            <consortium name="EnsemblPlants"/>
        </authorList>
    </citation>
    <scope>IDENTIFICATION</scope>
    <source>
        <strain evidence="17">SL10</strain>
    </source>
</reference>
<comment type="similarity">
    <text evidence="2">Belongs to the protein kinase superfamily. Ser/Thr protein kinase family.</text>
</comment>
<keyword evidence="10 14" id="KW-0472">Membrane</keyword>
<reference evidence="17" key="2">
    <citation type="submission" date="2018-04" db="EMBL/GenBank/DDBJ databases">
        <title>OnivRS2 (Oryza nivara Reference Sequence Version 2).</title>
        <authorList>
            <person name="Zhang J."/>
            <person name="Kudrna D."/>
            <person name="Lee S."/>
            <person name="Talag J."/>
            <person name="Rajasekar S."/>
            <person name="Welchert J."/>
            <person name="Hsing Y.-I."/>
            <person name="Wing R.A."/>
        </authorList>
    </citation>
    <scope>NUCLEOTIDE SEQUENCE [LARGE SCALE GENOMIC DNA]</scope>
    <source>
        <strain evidence="17">SL10</strain>
    </source>
</reference>
<dbReference type="EC" id="2.7.11.1" evidence="3"/>
<keyword evidence="18" id="KW-1185">Reference proteome</keyword>
<dbReference type="Pfam" id="PF23452">
    <property type="entry name" value="HPAT"/>
    <property type="match status" value="1"/>
</dbReference>
<dbReference type="PROSITE" id="PS50011">
    <property type="entry name" value="PROTEIN_KINASE_DOM"/>
    <property type="match status" value="1"/>
</dbReference>
<dbReference type="GO" id="GO:0004674">
    <property type="term" value="F:protein serine/threonine kinase activity"/>
    <property type="evidence" value="ECO:0007669"/>
    <property type="project" value="UniProtKB-KW"/>
</dbReference>
<evidence type="ECO:0000256" key="11">
    <source>
        <dbReference type="ARBA" id="ARBA00047899"/>
    </source>
</evidence>
<comment type="subcellular location">
    <subcellularLocation>
        <location evidence="1">Membrane</location>
        <topology evidence="1">Single-pass membrane protein</topology>
    </subcellularLocation>
</comment>
<evidence type="ECO:0000256" key="4">
    <source>
        <dbReference type="ARBA" id="ARBA00022527"/>
    </source>
</evidence>
<evidence type="ECO:0000256" key="13">
    <source>
        <dbReference type="PROSITE-ProRule" id="PRU00235"/>
    </source>
</evidence>
<dbReference type="InterPro" id="IPR000408">
    <property type="entry name" value="Reg_chr_condens"/>
</dbReference>
<evidence type="ECO:0000313" key="18">
    <source>
        <dbReference type="Proteomes" id="UP000006591"/>
    </source>
</evidence>
<dbReference type="InterPro" id="IPR003591">
    <property type="entry name" value="Leu-rich_rpt_typical-subtyp"/>
</dbReference>
<organism evidence="17">
    <name type="scientific">Oryza nivara</name>
    <name type="common">Indian wild rice</name>
    <name type="synonym">Oryza sativa f. spontanea</name>
    <dbReference type="NCBI Taxonomy" id="4536"/>
    <lineage>
        <taxon>Eukaryota</taxon>
        <taxon>Viridiplantae</taxon>
        <taxon>Streptophyta</taxon>
        <taxon>Embryophyta</taxon>
        <taxon>Tracheophyta</taxon>
        <taxon>Spermatophyta</taxon>
        <taxon>Magnoliopsida</taxon>
        <taxon>Liliopsida</taxon>
        <taxon>Poales</taxon>
        <taxon>Poaceae</taxon>
        <taxon>BOP clade</taxon>
        <taxon>Oryzoideae</taxon>
        <taxon>Oryzeae</taxon>
        <taxon>Oryzinae</taxon>
        <taxon>Oryza</taxon>
    </lineage>
</organism>
<dbReference type="InterPro" id="IPR011009">
    <property type="entry name" value="Kinase-like_dom_sf"/>
</dbReference>
<evidence type="ECO:0000256" key="6">
    <source>
        <dbReference type="ARBA" id="ARBA00022692"/>
    </source>
</evidence>
<evidence type="ECO:0000259" key="16">
    <source>
        <dbReference type="PROSITE" id="PS50011"/>
    </source>
</evidence>
<dbReference type="SUPFAM" id="SSF52058">
    <property type="entry name" value="L domain-like"/>
    <property type="match status" value="2"/>
</dbReference>
<evidence type="ECO:0000256" key="14">
    <source>
        <dbReference type="SAM" id="Phobius"/>
    </source>
</evidence>
<dbReference type="InterPro" id="IPR000719">
    <property type="entry name" value="Prot_kinase_dom"/>
</dbReference>
<comment type="catalytic activity">
    <reaction evidence="11">
        <text>L-threonyl-[protein] + ATP = O-phospho-L-threonyl-[protein] + ADP + H(+)</text>
        <dbReference type="Rhea" id="RHEA:46608"/>
        <dbReference type="Rhea" id="RHEA-COMP:11060"/>
        <dbReference type="Rhea" id="RHEA-COMP:11605"/>
        <dbReference type="ChEBI" id="CHEBI:15378"/>
        <dbReference type="ChEBI" id="CHEBI:30013"/>
        <dbReference type="ChEBI" id="CHEBI:30616"/>
        <dbReference type="ChEBI" id="CHEBI:61977"/>
        <dbReference type="ChEBI" id="CHEBI:456216"/>
        <dbReference type="EC" id="2.7.11.1"/>
    </reaction>
</comment>
<dbReference type="Gene3D" id="1.10.510.10">
    <property type="entry name" value="Transferase(Phosphotransferase) domain 1"/>
    <property type="match status" value="1"/>
</dbReference>
<keyword evidence="5" id="KW-0433">Leucine-rich repeat</keyword>
<comment type="catalytic activity">
    <reaction evidence="12">
        <text>L-seryl-[protein] + ATP = O-phospho-L-seryl-[protein] + ADP + H(+)</text>
        <dbReference type="Rhea" id="RHEA:17989"/>
        <dbReference type="Rhea" id="RHEA-COMP:9863"/>
        <dbReference type="Rhea" id="RHEA-COMP:11604"/>
        <dbReference type="ChEBI" id="CHEBI:15378"/>
        <dbReference type="ChEBI" id="CHEBI:29999"/>
        <dbReference type="ChEBI" id="CHEBI:30616"/>
        <dbReference type="ChEBI" id="CHEBI:83421"/>
        <dbReference type="ChEBI" id="CHEBI:456216"/>
        <dbReference type="EC" id="2.7.11.1"/>
    </reaction>
</comment>
<feature type="transmembrane region" description="Helical" evidence="14">
    <location>
        <begin position="598"/>
        <end position="617"/>
    </location>
</feature>
<evidence type="ECO:0000256" key="15">
    <source>
        <dbReference type="SAM" id="SignalP"/>
    </source>
</evidence>
<dbReference type="InterPro" id="IPR001611">
    <property type="entry name" value="Leu-rich_rpt"/>
</dbReference>
<protein>
    <recommendedName>
        <fullName evidence="3">non-specific serine/threonine protein kinase</fullName>
        <ecNumber evidence="3">2.7.11.1</ecNumber>
    </recommendedName>
</protein>